<proteinExistence type="predicted"/>
<reference evidence="2 3" key="1">
    <citation type="journal article" date="2016" name="Fungal Biol.">
        <title>The genome of Xylona heveae provides a window into fungal endophytism.</title>
        <authorList>
            <person name="Gazis R."/>
            <person name="Kuo A."/>
            <person name="Riley R."/>
            <person name="LaButti K."/>
            <person name="Lipzen A."/>
            <person name="Lin J."/>
            <person name="Amirebrahimi M."/>
            <person name="Hesse C.N."/>
            <person name="Spatafora J.W."/>
            <person name="Henrissat B."/>
            <person name="Hainaut M."/>
            <person name="Grigoriev I.V."/>
            <person name="Hibbett D.S."/>
        </authorList>
    </citation>
    <scope>NUCLEOTIDE SEQUENCE [LARGE SCALE GENOMIC DNA]</scope>
    <source>
        <strain evidence="2 3">TC161</strain>
    </source>
</reference>
<dbReference type="RefSeq" id="XP_018185810.1">
    <property type="nucleotide sequence ID" value="XM_018333481.1"/>
</dbReference>
<keyword evidence="1" id="KW-1133">Transmembrane helix</keyword>
<evidence type="ECO:0000313" key="3">
    <source>
        <dbReference type="Proteomes" id="UP000076632"/>
    </source>
</evidence>
<gene>
    <name evidence="2" type="ORF">L228DRAFT_25110</name>
</gene>
<organism evidence="2 3">
    <name type="scientific">Xylona heveae (strain CBS 132557 / TC161)</name>
    <dbReference type="NCBI Taxonomy" id="1328760"/>
    <lineage>
        <taxon>Eukaryota</taxon>
        <taxon>Fungi</taxon>
        <taxon>Dikarya</taxon>
        <taxon>Ascomycota</taxon>
        <taxon>Pezizomycotina</taxon>
        <taxon>Xylonomycetes</taxon>
        <taxon>Xylonales</taxon>
        <taxon>Xylonaceae</taxon>
        <taxon>Xylona</taxon>
    </lineage>
</organism>
<dbReference type="InParanoid" id="A0A165ACK7"/>
<protein>
    <submittedName>
        <fullName evidence="2">Uncharacterized protein</fullName>
    </submittedName>
</protein>
<keyword evidence="1" id="KW-0472">Membrane</keyword>
<evidence type="ECO:0000313" key="2">
    <source>
        <dbReference type="EMBL" id="KZF20255.1"/>
    </source>
</evidence>
<keyword evidence="1" id="KW-0812">Transmembrane</keyword>
<dbReference type="EMBL" id="KV407463">
    <property type="protein sequence ID" value="KZF20255.1"/>
    <property type="molecule type" value="Genomic_DNA"/>
</dbReference>
<accession>A0A165ACK7</accession>
<dbReference type="Proteomes" id="UP000076632">
    <property type="component" value="Unassembled WGS sequence"/>
</dbReference>
<name>A0A165ACK7_XYLHT</name>
<keyword evidence="3" id="KW-1185">Reference proteome</keyword>
<dbReference type="GeneID" id="28898618"/>
<evidence type="ECO:0000256" key="1">
    <source>
        <dbReference type="SAM" id="Phobius"/>
    </source>
</evidence>
<sequence>MGEKQDGYPFQKHTITALSPTLPDTALLIIQTYRIYSPSWEEPHFIPPAVEVTMCHFYKVLRKKIFMISLYIVTSSYIKMYCIFLTFLYISLYFLTCLHTSSYFVRYVSWHIFRIYTALCTCTYPI</sequence>
<dbReference type="AlphaFoldDB" id="A0A165ACK7"/>
<feature type="transmembrane region" description="Helical" evidence="1">
    <location>
        <begin position="68"/>
        <end position="95"/>
    </location>
</feature>